<dbReference type="EMBL" id="CP151087">
    <property type="protein sequence ID" value="WZN56520.1"/>
    <property type="molecule type" value="Genomic_DNA"/>
</dbReference>
<organism evidence="1 2">
    <name type="scientific">Sphingobacterium thalpophilum</name>
    <dbReference type="NCBI Taxonomy" id="259"/>
    <lineage>
        <taxon>Bacteria</taxon>
        <taxon>Pseudomonadati</taxon>
        <taxon>Bacteroidota</taxon>
        <taxon>Sphingobacteriia</taxon>
        <taxon>Sphingobacteriales</taxon>
        <taxon>Sphingobacteriaceae</taxon>
        <taxon>Sphingobacterium</taxon>
    </lineage>
</organism>
<proteinExistence type="predicted"/>
<accession>A0ACD5CA93</accession>
<reference evidence="1" key="1">
    <citation type="submission" date="2024-04" db="EMBL/GenBank/DDBJ databases">
        <title>Complete genome sequence of Sphingobacterium thalpophiium BAA-1094.</title>
        <authorList>
            <person name="Adaikpoh B.I."/>
        </authorList>
    </citation>
    <scope>NUCLEOTIDE SEQUENCE</scope>
    <source>
        <strain evidence="1">BAA-1094</strain>
    </source>
</reference>
<gene>
    <name evidence="1" type="ORF">AACH28_03060</name>
</gene>
<protein>
    <submittedName>
        <fullName evidence="1">Uncharacterized protein</fullName>
    </submittedName>
</protein>
<evidence type="ECO:0000313" key="2">
    <source>
        <dbReference type="Proteomes" id="UP001485301"/>
    </source>
</evidence>
<dbReference type="Proteomes" id="UP001485301">
    <property type="component" value="Chromosome"/>
</dbReference>
<sequence length="44" mass="5535">MPIKINHAEQQSMHSTNEYISIENYLKMIDYFYYMMRHYDDEKI</sequence>
<evidence type="ECO:0000313" key="1">
    <source>
        <dbReference type="EMBL" id="WZN56520.1"/>
    </source>
</evidence>
<name>A0ACD5CA93_9SPHI</name>
<keyword evidence="2" id="KW-1185">Reference proteome</keyword>